<comment type="caution">
    <text evidence="1">The sequence shown here is derived from an EMBL/GenBank/DDBJ whole genome shotgun (WGS) entry which is preliminary data.</text>
</comment>
<dbReference type="Proteomes" id="UP001448207">
    <property type="component" value="Unassembled WGS sequence"/>
</dbReference>
<dbReference type="PANTHER" id="PTHR14187">
    <property type="entry name" value="ALPHA KINASE/ELONGATION FACTOR 2 KINASE"/>
    <property type="match status" value="1"/>
</dbReference>
<dbReference type="Gene3D" id="3.30.420.40">
    <property type="match status" value="1"/>
</dbReference>
<sequence length="597" mass="67941">MYFVVGGFVMQADYEYAFVLSIACILYINKTLALLTLGRRTSIKAQVPKQGGAVYPKVPTVLLYKHGTKEMIAWGYEALVISRKPNNNDHLVKRFKLLLDPNENEVNALPNGLTVLNVLTDYLRIFYKYVEINIKTTIGITFNADEFMFCLTVPAMWNDQAKATMREAALQAGIIKTTDPPSRLVLTSEPEAAAMYCKNLWKQFKFTHGKRFMICDAGGGTVDLIVFEVYEESNVKTLREVTKGSGRCCGSTFLDVNMLALIKKRFGVYAKKNNAIIKNMLNSFIDSNKAGFERDDDEYIDVIAGLDFGDQDGKLFGVEEGKFKITKSELCNEIFDPVIEQSKYLYSHIKTTFEGQVKNIAMPPRGEMAVTRGAVIFGLQPRTITHRIVRRTYGLMASMAFDFNLDSEDKKIHTVEKGPQCIHRFSVFAKRGDLVAINQCISKQFTITYPHDTETDLYAYNEENLVPRYIDHPDIKKVGIFPIKMPKIEKAENGEDIDLLIKMYFGLTEIHIEATINDMVFKFRPKMEEHEPQKSVYLYTGGFESTKPNLRINNDNAYCDSNITIQGSINRDTNGSIRPKKYFTLKKFTKIFSKKND</sequence>
<dbReference type="InterPro" id="IPR043129">
    <property type="entry name" value="ATPase_NBD"/>
</dbReference>
<protein>
    <submittedName>
        <fullName evidence="1">Uncharacterized protein</fullName>
    </submittedName>
</protein>
<dbReference type="EMBL" id="JBCLYO010000008">
    <property type="protein sequence ID" value="KAL0086465.1"/>
    <property type="molecule type" value="Genomic_DNA"/>
</dbReference>
<proteinExistence type="predicted"/>
<evidence type="ECO:0000313" key="1">
    <source>
        <dbReference type="EMBL" id="KAL0086465.1"/>
    </source>
</evidence>
<keyword evidence="2" id="KW-1185">Reference proteome</keyword>
<dbReference type="PANTHER" id="PTHR14187:SF5">
    <property type="entry name" value="HEAT SHOCK 70 KDA PROTEIN 12A"/>
    <property type="match status" value="1"/>
</dbReference>
<reference evidence="1 2" key="1">
    <citation type="submission" date="2024-04" db="EMBL/GenBank/DDBJ databases">
        <title>Symmetric and asymmetric DNA N6-adenine methylation regulates different biological responses in Mucorales.</title>
        <authorList>
            <consortium name="Lawrence Berkeley National Laboratory"/>
            <person name="Lax C."/>
            <person name="Mondo S.J."/>
            <person name="Osorio-Concepcion M."/>
            <person name="Muszewska A."/>
            <person name="Corrochano-Luque M."/>
            <person name="Gutierrez G."/>
            <person name="Riley R."/>
            <person name="Lipzen A."/>
            <person name="Guo J."/>
            <person name="Hundley H."/>
            <person name="Amirebrahimi M."/>
            <person name="Ng V."/>
            <person name="Lorenzo-Gutierrez D."/>
            <person name="Binder U."/>
            <person name="Yang J."/>
            <person name="Song Y."/>
            <person name="Canovas D."/>
            <person name="Navarro E."/>
            <person name="Freitag M."/>
            <person name="Gabaldon T."/>
            <person name="Grigoriev I.V."/>
            <person name="Corrochano L.M."/>
            <person name="Nicolas F.E."/>
            <person name="Garre V."/>
        </authorList>
    </citation>
    <scope>NUCLEOTIDE SEQUENCE [LARGE SCALE GENOMIC DNA]</scope>
    <source>
        <strain evidence="1 2">L51</strain>
    </source>
</reference>
<evidence type="ECO:0000313" key="2">
    <source>
        <dbReference type="Proteomes" id="UP001448207"/>
    </source>
</evidence>
<dbReference type="SUPFAM" id="SSF53067">
    <property type="entry name" value="Actin-like ATPase domain"/>
    <property type="match status" value="2"/>
</dbReference>
<accession>A0ABR3B1J8</accession>
<name>A0ABR3B1J8_PHYBL</name>
<gene>
    <name evidence="1" type="ORF">J3Q64DRAFT_1698308</name>
</gene>
<organism evidence="1 2">
    <name type="scientific">Phycomyces blakesleeanus</name>
    <dbReference type="NCBI Taxonomy" id="4837"/>
    <lineage>
        <taxon>Eukaryota</taxon>
        <taxon>Fungi</taxon>
        <taxon>Fungi incertae sedis</taxon>
        <taxon>Mucoromycota</taxon>
        <taxon>Mucoromycotina</taxon>
        <taxon>Mucoromycetes</taxon>
        <taxon>Mucorales</taxon>
        <taxon>Phycomycetaceae</taxon>
        <taxon>Phycomyces</taxon>
    </lineage>
</organism>